<accession>A0A921K4V4</accession>
<protein>
    <submittedName>
        <fullName evidence="2">Uncharacterized protein</fullName>
    </submittedName>
</protein>
<evidence type="ECO:0000313" key="3">
    <source>
        <dbReference type="Proteomes" id="UP000784793"/>
    </source>
</evidence>
<proteinExistence type="predicted"/>
<gene>
    <name evidence="2" type="ORF">K8V23_01745</name>
</gene>
<feature type="transmembrane region" description="Helical" evidence="1">
    <location>
        <begin position="43"/>
        <end position="62"/>
    </location>
</feature>
<keyword evidence="1" id="KW-0472">Membrane</keyword>
<organism evidence="2 3">
    <name type="scientific">Lactobacillus crispatus</name>
    <dbReference type="NCBI Taxonomy" id="47770"/>
    <lineage>
        <taxon>Bacteria</taxon>
        <taxon>Bacillati</taxon>
        <taxon>Bacillota</taxon>
        <taxon>Bacilli</taxon>
        <taxon>Lactobacillales</taxon>
        <taxon>Lactobacillaceae</taxon>
        <taxon>Lactobacillus</taxon>
    </lineage>
</organism>
<keyword evidence="1" id="KW-1133">Transmembrane helix</keyword>
<keyword evidence="1" id="KW-0812">Transmembrane</keyword>
<dbReference type="EMBL" id="DYXB01000022">
    <property type="protein sequence ID" value="HJF09519.1"/>
    <property type="molecule type" value="Genomic_DNA"/>
</dbReference>
<evidence type="ECO:0000256" key="1">
    <source>
        <dbReference type="SAM" id="Phobius"/>
    </source>
</evidence>
<dbReference type="Proteomes" id="UP000784793">
    <property type="component" value="Unassembled WGS sequence"/>
</dbReference>
<sequence length="66" mass="7873">MYEMKNDDEKKKPSLVEKHALDRLDEVEKDKRKAYTKPDDNHSWQTIVVIIIFAIIVAMMLFSMKF</sequence>
<reference evidence="2" key="2">
    <citation type="submission" date="2021-09" db="EMBL/GenBank/DDBJ databases">
        <authorList>
            <person name="Gilroy R."/>
        </authorList>
    </citation>
    <scope>NUCLEOTIDE SEQUENCE</scope>
    <source>
        <strain evidence="2">CHK194-22301</strain>
    </source>
</reference>
<name>A0A921K4V4_9LACO</name>
<reference evidence="2" key="1">
    <citation type="journal article" date="2021" name="PeerJ">
        <title>Extensive microbial diversity within the chicken gut microbiome revealed by metagenomics and culture.</title>
        <authorList>
            <person name="Gilroy R."/>
            <person name="Ravi A."/>
            <person name="Getino M."/>
            <person name="Pursley I."/>
            <person name="Horton D.L."/>
            <person name="Alikhan N.F."/>
            <person name="Baker D."/>
            <person name="Gharbi K."/>
            <person name="Hall N."/>
            <person name="Watson M."/>
            <person name="Adriaenssens E.M."/>
            <person name="Foster-Nyarko E."/>
            <person name="Jarju S."/>
            <person name="Secka A."/>
            <person name="Antonio M."/>
            <person name="Oren A."/>
            <person name="Chaudhuri R.R."/>
            <person name="La Ragione R."/>
            <person name="Hildebrand F."/>
            <person name="Pallen M.J."/>
        </authorList>
    </citation>
    <scope>NUCLEOTIDE SEQUENCE</scope>
    <source>
        <strain evidence="2">CHK194-22301</strain>
    </source>
</reference>
<evidence type="ECO:0000313" key="2">
    <source>
        <dbReference type="EMBL" id="HJF09519.1"/>
    </source>
</evidence>
<dbReference type="AlphaFoldDB" id="A0A921K4V4"/>
<comment type="caution">
    <text evidence="2">The sequence shown here is derived from an EMBL/GenBank/DDBJ whole genome shotgun (WGS) entry which is preliminary data.</text>
</comment>